<feature type="compositionally biased region" description="Acidic residues" evidence="1">
    <location>
        <begin position="330"/>
        <end position="341"/>
    </location>
</feature>
<protein>
    <submittedName>
        <fullName evidence="2">Uncharacterized protein</fullName>
    </submittedName>
</protein>
<dbReference type="AlphaFoldDB" id="A0AAV4IC57"/>
<dbReference type="Proteomes" id="UP000762676">
    <property type="component" value="Unassembled WGS sequence"/>
</dbReference>
<keyword evidence="3" id="KW-1185">Reference proteome</keyword>
<feature type="region of interest" description="Disordered" evidence="1">
    <location>
        <begin position="181"/>
        <end position="416"/>
    </location>
</feature>
<feature type="compositionally biased region" description="Basic and acidic residues" evidence="1">
    <location>
        <begin position="201"/>
        <end position="223"/>
    </location>
</feature>
<accession>A0AAV4IC57</accession>
<comment type="caution">
    <text evidence="2">The sequence shown here is derived from an EMBL/GenBank/DDBJ whole genome shotgun (WGS) entry which is preliminary data.</text>
</comment>
<feature type="compositionally biased region" description="Low complexity" evidence="1">
    <location>
        <begin position="467"/>
        <end position="477"/>
    </location>
</feature>
<evidence type="ECO:0000313" key="2">
    <source>
        <dbReference type="EMBL" id="GFS07208.1"/>
    </source>
</evidence>
<organism evidence="2 3">
    <name type="scientific">Elysia marginata</name>
    <dbReference type="NCBI Taxonomy" id="1093978"/>
    <lineage>
        <taxon>Eukaryota</taxon>
        <taxon>Metazoa</taxon>
        <taxon>Spiralia</taxon>
        <taxon>Lophotrochozoa</taxon>
        <taxon>Mollusca</taxon>
        <taxon>Gastropoda</taxon>
        <taxon>Heterobranchia</taxon>
        <taxon>Euthyneura</taxon>
        <taxon>Panpulmonata</taxon>
        <taxon>Sacoglossa</taxon>
        <taxon>Placobranchoidea</taxon>
        <taxon>Plakobranchidae</taxon>
        <taxon>Elysia</taxon>
    </lineage>
</organism>
<feature type="region of interest" description="Disordered" evidence="1">
    <location>
        <begin position="498"/>
        <end position="527"/>
    </location>
</feature>
<sequence>MDVARQGQRLLMALTSENNQAHGSDSASAADGILVTICGIVSLIFVAALCVCGERKPKLKENQEGLELNNVEGQMDEEALELRIKSSGDGTPTAGEKGSRGSAPAPGHSNHSRQASSSSGPPTGIRPTSLRELPQPPVSARHSCNVAMSAMEAPSMPESVHTAGEREVGDTDVMNDDYAYPKHVSPAGAKGSVKIGGGDAGKIKSHSDGYDHLGQRPQEKPINYDRLIPGKQEDSKKSPSSETDQETEGIYSLSKEEDPYNRIGDSDGGVPMSLIVHLRQSSDLTDPYTTVEEGSAGDLKFKSTNSGVGSSPSGKSQTTASHETRKEQNDYEDTDGEEEPEYAVVHKTRGNSQRRPQDPSGPSDRGSRASHGSSEDNAVAGAMPPEPPRLYNPYEDGDEEDETYSATDKPEHKYSMVTARESLASMSARRALNPYELVQDVPENMYATVEGGSGDGVVIRHMDSDDNNSNRNSQNSDTYAEIGSQAWDYLRPIRKVEKKKKKKNERERVVLKRTDVDPEKDSLCCPH</sequence>
<evidence type="ECO:0000313" key="3">
    <source>
        <dbReference type="Proteomes" id="UP000762676"/>
    </source>
</evidence>
<feature type="region of interest" description="Disordered" evidence="1">
    <location>
        <begin position="86"/>
        <end position="140"/>
    </location>
</feature>
<evidence type="ECO:0000256" key="1">
    <source>
        <dbReference type="SAM" id="MobiDB-lite"/>
    </source>
</evidence>
<gene>
    <name evidence="2" type="ORF">ElyMa_004724700</name>
</gene>
<feature type="compositionally biased region" description="Polar residues" evidence="1">
    <location>
        <begin position="302"/>
        <end position="321"/>
    </location>
</feature>
<feature type="region of interest" description="Disordered" evidence="1">
    <location>
        <begin position="456"/>
        <end position="479"/>
    </location>
</feature>
<feature type="compositionally biased region" description="Polar residues" evidence="1">
    <location>
        <begin position="279"/>
        <end position="288"/>
    </location>
</feature>
<dbReference type="EMBL" id="BMAT01009492">
    <property type="protein sequence ID" value="GFS07208.1"/>
    <property type="molecule type" value="Genomic_DNA"/>
</dbReference>
<feature type="compositionally biased region" description="Basic and acidic residues" evidence="1">
    <location>
        <begin position="504"/>
        <end position="527"/>
    </location>
</feature>
<reference evidence="2 3" key="1">
    <citation type="journal article" date="2021" name="Elife">
        <title>Chloroplast acquisition without the gene transfer in kleptoplastic sea slugs, Plakobranchus ocellatus.</title>
        <authorList>
            <person name="Maeda T."/>
            <person name="Takahashi S."/>
            <person name="Yoshida T."/>
            <person name="Shimamura S."/>
            <person name="Takaki Y."/>
            <person name="Nagai Y."/>
            <person name="Toyoda A."/>
            <person name="Suzuki Y."/>
            <person name="Arimoto A."/>
            <person name="Ishii H."/>
            <person name="Satoh N."/>
            <person name="Nishiyama T."/>
            <person name="Hasebe M."/>
            <person name="Maruyama T."/>
            <person name="Minagawa J."/>
            <person name="Obokata J."/>
            <person name="Shigenobu S."/>
        </authorList>
    </citation>
    <scope>NUCLEOTIDE SEQUENCE [LARGE SCALE GENOMIC DNA]</scope>
</reference>
<proteinExistence type="predicted"/>
<name>A0AAV4IC57_9GAST</name>